<keyword evidence="5" id="KW-0812">Transmembrane</keyword>
<reference evidence="7" key="1">
    <citation type="submission" date="2023-07" db="EMBL/GenBank/DDBJ databases">
        <title>Bifidobacterium aquikefiriaerophilum sp. nov. and Bifidobacterium eccum sp. nov., isolated from water kefir.</title>
        <authorList>
            <person name="Breselge S."/>
            <person name="Bellassi P."/>
            <person name="Barcenilla C."/>
            <person name="Alvarez-Ordonez A."/>
            <person name="Morelli L."/>
            <person name="Cotter P.D."/>
        </authorList>
    </citation>
    <scope>NUCLEOTIDE SEQUENCE</scope>
    <source>
        <strain evidence="7">WK041_4_12</strain>
    </source>
</reference>
<sequence length="486" mass="52115">MHVTPESPLDASSSSPHVAEPRDGNTALLPARYPLLRPKQGRLISGVCRGVALHLGMRTWVVRLIALALIPFFGAGFVAYVLLTISVRAGDPLRQNSIDDAVQNQPLAKGNAPQQPSSKRSIESNEGLLRILERTSLPRIILGSGVLLLSFGLLLGVGGLPVNVIVPVLLTACGMGISWLHIDDAGSSADDRDGSVTNDSSLLTRLIISIGLIVAALVIYAFSTYSFMQSAQLVFVAVLLLTGVGVAIVPWANSMVEKLSAEHALKEREEERADMTAHLHDGVLQTLALIQLHATEPSVVSTLAHSQEESLREWLYHHRTPAERSVSTGIRNIAAEIELEQGKTIDVVAVSDAQPSECSEALLDATRQALLNAAMHGAEPISVYSEAHDNVMEVFVRDHGDGFDMHEIPHDRLGIRESIVGRMERKGGSVDIVSRPGWGTEVRMRMPLEATNEAVNEAQNGSTGGNDGNSKGTGTHEANREGGNSN</sequence>
<evidence type="ECO:0000256" key="3">
    <source>
        <dbReference type="ARBA" id="ARBA00023012"/>
    </source>
</evidence>
<keyword evidence="5" id="KW-1133">Transmembrane helix</keyword>
<dbReference type="Gene3D" id="3.30.565.10">
    <property type="entry name" value="Histidine kinase-like ATPase, C-terminal domain"/>
    <property type="match status" value="1"/>
</dbReference>
<feature type="transmembrane region" description="Helical" evidence="5">
    <location>
        <begin position="234"/>
        <end position="252"/>
    </location>
</feature>
<keyword evidence="2" id="KW-0418">Kinase</keyword>
<feature type="region of interest" description="Disordered" evidence="4">
    <location>
        <begin position="455"/>
        <end position="486"/>
    </location>
</feature>
<dbReference type="Pfam" id="PF04024">
    <property type="entry name" value="PspC"/>
    <property type="match status" value="1"/>
</dbReference>
<organism evidence="7">
    <name type="scientific">Bifidobacterium aquikefiricola</name>
    <dbReference type="NCBI Taxonomy" id="3059038"/>
    <lineage>
        <taxon>Bacteria</taxon>
        <taxon>Bacillati</taxon>
        <taxon>Actinomycetota</taxon>
        <taxon>Actinomycetes</taxon>
        <taxon>Bifidobacteriales</taxon>
        <taxon>Bifidobacteriaceae</taxon>
        <taxon>Bifidobacterium</taxon>
    </lineage>
</organism>
<dbReference type="RefSeq" id="WP_369343604.1">
    <property type="nucleotide sequence ID" value="NZ_CP129674.1"/>
</dbReference>
<evidence type="ECO:0000256" key="4">
    <source>
        <dbReference type="SAM" id="MobiDB-lite"/>
    </source>
</evidence>
<dbReference type="PANTHER" id="PTHR24421:SF61">
    <property type="entry name" value="OXYGEN SENSOR HISTIDINE KINASE NREB"/>
    <property type="match status" value="1"/>
</dbReference>
<dbReference type="PANTHER" id="PTHR24421">
    <property type="entry name" value="NITRATE/NITRITE SENSOR PROTEIN NARX-RELATED"/>
    <property type="match status" value="1"/>
</dbReference>
<evidence type="ECO:0000256" key="1">
    <source>
        <dbReference type="ARBA" id="ARBA00022679"/>
    </source>
</evidence>
<feature type="transmembrane region" description="Helical" evidence="5">
    <location>
        <begin position="140"/>
        <end position="158"/>
    </location>
</feature>
<dbReference type="SUPFAM" id="SSF55874">
    <property type="entry name" value="ATPase domain of HSP90 chaperone/DNA topoisomerase II/histidine kinase"/>
    <property type="match status" value="1"/>
</dbReference>
<feature type="region of interest" description="Disordered" evidence="4">
    <location>
        <begin position="1"/>
        <end position="25"/>
    </location>
</feature>
<proteinExistence type="predicted"/>
<dbReference type="AlphaFoldDB" id="A0AB39U5F0"/>
<accession>A0AB39U5F0</accession>
<feature type="transmembrane region" description="Helical" evidence="5">
    <location>
        <begin position="60"/>
        <end position="85"/>
    </location>
</feature>
<dbReference type="InterPro" id="IPR007168">
    <property type="entry name" value="Phageshock_PspC_N"/>
</dbReference>
<protein>
    <submittedName>
        <fullName evidence="7">PspC domain-containing protein</fullName>
    </submittedName>
</protein>
<gene>
    <name evidence="7" type="ORF">QN215_06965</name>
</gene>
<dbReference type="EMBL" id="CP129674">
    <property type="protein sequence ID" value="XDS44010.1"/>
    <property type="molecule type" value="Genomic_DNA"/>
</dbReference>
<dbReference type="InterPro" id="IPR036890">
    <property type="entry name" value="HATPase_C_sf"/>
</dbReference>
<evidence type="ECO:0000259" key="6">
    <source>
        <dbReference type="Pfam" id="PF04024"/>
    </source>
</evidence>
<evidence type="ECO:0000256" key="2">
    <source>
        <dbReference type="ARBA" id="ARBA00022777"/>
    </source>
</evidence>
<name>A0AB39U5F0_9BIFI</name>
<dbReference type="GO" id="GO:0000160">
    <property type="term" value="P:phosphorelay signal transduction system"/>
    <property type="evidence" value="ECO:0007669"/>
    <property type="project" value="UniProtKB-KW"/>
</dbReference>
<dbReference type="InterPro" id="IPR050482">
    <property type="entry name" value="Sensor_HK_TwoCompSys"/>
</dbReference>
<feature type="domain" description="Phage shock protein PspC N-terminal" evidence="6">
    <location>
        <begin position="34"/>
        <end position="85"/>
    </location>
</feature>
<evidence type="ECO:0000256" key="5">
    <source>
        <dbReference type="SAM" id="Phobius"/>
    </source>
</evidence>
<keyword evidence="5" id="KW-0472">Membrane</keyword>
<feature type="transmembrane region" description="Helical" evidence="5">
    <location>
        <begin position="202"/>
        <end position="222"/>
    </location>
</feature>
<dbReference type="GO" id="GO:0016301">
    <property type="term" value="F:kinase activity"/>
    <property type="evidence" value="ECO:0007669"/>
    <property type="project" value="UniProtKB-KW"/>
</dbReference>
<evidence type="ECO:0000313" key="7">
    <source>
        <dbReference type="EMBL" id="XDS44010.1"/>
    </source>
</evidence>
<keyword evidence="1" id="KW-0808">Transferase</keyword>
<keyword evidence="3" id="KW-0902">Two-component regulatory system</keyword>
<dbReference type="KEGG" id="baqk:QN215_06965"/>